<dbReference type="PROSITE" id="PS51319">
    <property type="entry name" value="TFIIS_N"/>
    <property type="match status" value="1"/>
</dbReference>
<dbReference type="InterPro" id="IPR017923">
    <property type="entry name" value="TFIIS_N"/>
</dbReference>
<name>A0A6D2HT67_9BRAS</name>
<evidence type="ECO:0000256" key="1">
    <source>
        <dbReference type="PROSITE-ProRule" id="PRU00649"/>
    </source>
</evidence>
<protein>
    <recommendedName>
        <fullName evidence="2">TFIIS N-terminal domain-containing protein</fullName>
    </recommendedName>
</protein>
<dbReference type="CDD" id="cd00183">
    <property type="entry name" value="TFIIS_I"/>
    <property type="match status" value="1"/>
</dbReference>
<reference evidence="3" key="1">
    <citation type="submission" date="2020-01" db="EMBL/GenBank/DDBJ databases">
        <authorList>
            <person name="Mishra B."/>
        </authorList>
    </citation>
    <scope>NUCLEOTIDE SEQUENCE [LARGE SCALE GENOMIC DNA]</scope>
</reference>
<dbReference type="AlphaFoldDB" id="A0A6D2HT67"/>
<dbReference type="GO" id="GO:0005634">
    <property type="term" value="C:nucleus"/>
    <property type="evidence" value="ECO:0007669"/>
    <property type="project" value="UniProtKB-SubCell"/>
</dbReference>
<feature type="domain" description="TFIIS N-terminal" evidence="2">
    <location>
        <begin position="32"/>
        <end position="114"/>
    </location>
</feature>
<dbReference type="Proteomes" id="UP000467841">
    <property type="component" value="Unassembled WGS sequence"/>
</dbReference>
<accession>A0A6D2HT67</accession>
<comment type="caution">
    <text evidence="3">The sequence shown here is derived from an EMBL/GenBank/DDBJ whole genome shotgun (WGS) entry which is preliminary data.</text>
</comment>
<sequence>MDLSDDLPPQYTKVVKRSSSKRRVVKRRELKELVSTAIRAAHVARDKGYYIASPEAIKCVGILRLLRSLPLTPRLIIKADALRTLQFLAKNGNPKIRSESKAVVDHWWRVGLSLRRFVPSRFVVSPQRTLATIVDIIRPPPPEGRDSSIGVNFDHFVTLVDLKQYTADEFDWGTRSRFRV</sequence>
<dbReference type="EMBL" id="CACVBM020000444">
    <property type="protein sequence ID" value="CAA7019440.1"/>
    <property type="molecule type" value="Genomic_DNA"/>
</dbReference>
<comment type="subcellular location">
    <subcellularLocation>
        <location evidence="1">Nucleus</location>
    </subcellularLocation>
</comment>
<organism evidence="3 4">
    <name type="scientific">Microthlaspi erraticum</name>
    <dbReference type="NCBI Taxonomy" id="1685480"/>
    <lineage>
        <taxon>Eukaryota</taxon>
        <taxon>Viridiplantae</taxon>
        <taxon>Streptophyta</taxon>
        <taxon>Embryophyta</taxon>
        <taxon>Tracheophyta</taxon>
        <taxon>Spermatophyta</taxon>
        <taxon>Magnoliopsida</taxon>
        <taxon>eudicotyledons</taxon>
        <taxon>Gunneridae</taxon>
        <taxon>Pentapetalae</taxon>
        <taxon>rosids</taxon>
        <taxon>malvids</taxon>
        <taxon>Brassicales</taxon>
        <taxon>Brassicaceae</taxon>
        <taxon>Coluteocarpeae</taxon>
        <taxon>Microthlaspi</taxon>
    </lineage>
</organism>
<evidence type="ECO:0000259" key="2">
    <source>
        <dbReference type="PROSITE" id="PS51319"/>
    </source>
</evidence>
<gene>
    <name evidence="3" type="ORF">MERR_LOCUS6675</name>
</gene>
<keyword evidence="4" id="KW-1185">Reference proteome</keyword>
<evidence type="ECO:0000313" key="4">
    <source>
        <dbReference type="Proteomes" id="UP000467841"/>
    </source>
</evidence>
<keyword evidence="1" id="KW-0539">Nucleus</keyword>
<evidence type="ECO:0000313" key="3">
    <source>
        <dbReference type="EMBL" id="CAA7019440.1"/>
    </source>
</evidence>
<dbReference type="OrthoDB" id="1097240at2759"/>
<proteinExistence type="predicted"/>